<dbReference type="EMBL" id="FNFO01000001">
    <property type="protein sequence ID" value="SDJ99962.1"/>
    <property type="molecule type" value="Genomic_DNA"/>
</dbReference>
<dbReference type="RefSeq" id="WP_089678803.1">
    <property type="nucleotide sequence ID" value="NZ_FNFO01000001.1"/>
</dbReference>
<dbReference type="Proteomes" id="UP000198510">
    <property type="component" value="Unassembled WGS sequence"/>
</dbReference>
<keyword evidence="2" id="KW-1185">Reference proteome</keyword>
<protein>
    <submittedName>
        <fullName evidence="1">Putative beta-barrel porin-2, OmpL-like. bbp2</fullName>
    </submittedName>
</protein>
<dbReference type="AlphaFoldDB" id="A0A1G8YAT8"/>
<dbReference type="InterPro" id="IPR011486">
    <property type="entry name" value="BBP2"/>
</dbReference>
<dbReference type="Pfam" id="PF07642">
    <property type="entry name" value="BBP2"/>
    <property type="match status" value="1"/>
</dbReference>
<organism evidence="1 2">
    <name type="scientific">Catalinimonas alkaloidigena</name>
    <dbReference type="NCBI Taxonomy" id="1075417"/>
    <lineage>
        <taxon>Bacteria</taxon>
        <taxon>Pseudomonadati</taxon>
        <taxon>Bacteroidota</taxon>
        <taxon>Cytophagia</taxon>
        <taxon>Cytophagales</taxon>
        <taxon>Catalimonadaceae</taxon>
        <taxon>Catalinimonas</taxon>
    </lineage>
</organism>
<sequence length="388" mass="43673">MNLNSRRIASPHHNAVLDHRFSSIVRWRTWLGCLVLAVLWGGGTTLRAQDSTARSPWQWSGYLEAYYLYDVGQPDDHTRPDFVYAFNRHNEVNLNIGYLKAAYQTDRVRANLALMTGTYANANLAAEPGVLKNLYEASVGVRLSRQHALWVDAGIFPSHIGFESAVGAVCWTLTRSLLADNSPYFESGAKLSYTSADGAWLVSGLVLNGWQRIQRLAGNQTPAFGHQVTFTPSERITLNSSSFVGSDTPDSVRQMRYFHDFYGQFQLTRRWGLIVGFDLGAQQQAKGSRRYHTWYAPVLIARWQAGEKLHVAARGEYYADPHQVIVPTDTPHGFRTCGYSANLDYRLTEQVLWRLEGRRLTSKDRIFTDHGTPARANFALSTSLSATF</sequence>
<reference evidence="1 2" key="1">
    <citation type="submission" date="2016-10" db="EMBL/GenBank/DDBJ databases">
        <authorList>
            <person name="de Groot N.N."/>
        </authorList>
    </citation>
    <scope>NUCLEOTIDE SEQUENCE [LARGE SCALE GENOMIC DNA]</scope>
    <source>
        <strain evidence="1 2">DSM 25186</strain>
    </source>
</reference>
<evidence type="ECO:0000313" key="2">
    <source>
        <dbReference type="Proteomes" id="UP000198510"/>
    </source>
</evidence>
<accession>A0A1G8YAT8</accession>
<evidence type="ECO:0000313" key="1">
    <source>
        <dbReference type="EMBL" id="SDJ99962.1"/>
    </source>
</evidence>
<proteinExistence type="predicted"/>
<dbReference type="OrthoDB" id="103154at2"/>
<name>A0A1G8YAT8_9BACT</name>
<dbReference type="STRING" id="1075417.SAMN05421823_101620"/>
<gene>
    <name evidence="1" type="ORF">SAMN05421823_101620</name>
</gene>